<dbReference type="InterPro" id="IPR051540">
    <property type="entry name" value="S-2-haloacid_dehalogenase"/>
</dbReference>
<dbReference type="KEGG" id="fcz:IMF26_08240"/>
<proteinExistence type="predicted"/>
<organism evidence="2">
    <name type="scientific">Candidatus Fermentithermobacillus carboniphilus</name>
    <dbReference type="NCBI Taxonomy" id="3085328"/>
    <lineage>
        <taxon>Bacteria</taxon>
        <taxon>Bacillati</taxon>
        <taxon>Bacillota</taxon>
        <taxon>Candidatus Fermentithermobacillia</taxon>
        <taxon>Candidatus Fermentithermobacillales</taxon>
        <taxon>Candidatus Fermentithermobacillaceae</taxon>
        <taxon>Candidatus Fermentithermobacillus</taxon>
    </lineage>
</organism>
<gene>
    <name evidence="2" type="ORF">IMF26_08240</name>
</gene>
<dbReference type="Pfam" id="PF00702">
    <property type="entry name" value="Hydrolase"/>
    <property type="match status" value="1"/>
</dbReference>
<sequence length="237" mass="27484">MVERYALFDLDGTLLPVDLEFFLKRYVEAVTPEFSHLIPEKVFVKSLWEATYDMVNNLDPRVGNHEAFARAFESRVGVKWEVLWPIFQRFYEIGFPRLRKFVPDTSVARQVVGACLDAGWTVILATNPVFPEVAVRERMKWCRVDDLPWRFITTLDNMHFCKPHLEYYREICETLRLNPERCVMIGNDVQEDMVAKKLGMKTFLVEDFLIDRGGGEAPHLRGTLRDVPSGIETLLPG</sequence>
<dbReference type="SFLD" id="SFLDS00003">
    <property type="entry name" value="Haloacid_Dehalogenase"/>
    <property type="match status" value="1"/>
</dbReference>
<dbReference type="SUPFAM" id="SSF56784">
    <property type="entry name" value="HAD-like"/>
    <property type="match status" value="1"/>
</dbReference>
<dbReference type="InterPro" id="IPR036412">
    <property type="entry name" value="HAD-like_sf"/>
</dbReference>
<accession>A0AAT9LBJ7</accession>
<reference evidence="2" key="2">
    <citation type="journal article" date="2023" name="Biology">
        <title>Prokaryotic Life Associated with Coal-Fire Gas Vents Revealed by Metagenomics.</title>
        <authorList>
            <person name="Kadnikov V.V."/>
            <person name="Mardanov A.V."/>
            <person name="Beletsky A.V."/>
            <person name="Karnachuk O.V."/>
            <person name="Ravin N.V."/>
        </authorList>
    </citation>
    <scope>NUCLEOTIDE SEQUENCE</scope>
    <source>
        <strain evidence="2">Bu02</strain>
    </source>
</reference>
<protein>
    <submittedName>
        <fullName evidence="2">HAD family hydrolase</fullName>
    </submittedName>
</protein>
<dbReference type="InterPro" id="IPR023214">
    <property type="entry name" value="HAD_sf"/>
</dbReference>
<name>A0AAT9LBJ7_9FIRM</name>
<dbReference type="AlphaFoldDB" id="A0AAT9LBJ7"/>
<evidence type="ECO:0000313" key="2">
    <source>
        <dbReference type="EMBL" id="QUL98042.1"/>
    </source>
</evidence>
<keyword evidence="1 2" id="KW-0378">Hydrolase</keyword>
<dbReference type="EMBL" id="CP062796">
    <property type="protein sequence ID" value="QUL98042.1"/>
    <property type="molecule type" value="Genomic_DNA"/>
</dbReference>
<dbReference type="PANTHER" id="PTHR43316:SF3">
    <property type="entry name" value="HALOACID DEHALOGENASE, TYPE II (AFU_ORTHOLOGUE AFUA_2G07750)-RELATED"/>
    <property type="match status" value="1"/>
</dbReference>
<evidence type="ECO:0000256" key="1">
    <source>
        <dbReference type="ARBA" id="ARBA00022801"/>
    </source>
</evidence>
<dbReference type="Gene3D" id="3.40.50.1000">
    <property type="entry name" value="HAD superfamily/HAD-like"/>
    <property type="match status" value="1"/>
</dbReference>
<dbReference type="SFLD" id="SFLDG01129">
    <property type="entry name" value="C1.5:_HAD__Beta-PGM__Phosphata"/>
    <property type="match status" value="1"/>
</dbReference>
<dbReference type="GO" id="GO:0016787">
    <property type="term" value="F:hydrolase activity"/>
    <property type="evidence" value="ECO:0007669"/>
    <property type="project" value="UniProtKB-KW"/>
</dbReference>
<reference evidence="2" key="1">
    <citation type="submission" date="2020-10" db="EMBL/GenBank/DDBJ databases">
        <authorList>
            <person name="Kadnikov V."/>
            <person name="Beletsky A.V."/>
            <person name="Mardanov A.V."/>
            <person name="Karnachuk O.V."/>
            <person name="Ravin N.V."/>
        </authorList>
    </citation>
    <scope>NUCLEOTIDE SEQUENCE</scope>
    <source>
        <strain evidence="2">Bu02</strain>
    </source>
</reference>
<dbReference type="PANTHER" id="PTHR43316">
    <property type="entry name" value="HYDROLASE, HALOACID DELAHOGENASE-RELATED"/>
    <property type="match status" value="1"/>
</dbReference>